<accession>A0ABT1HE99</accession>
<protein>
    <recommendedName>
        <fullName evidence="3">Restriction endonuclease</fullName>
    </recommendedName>
</protein>
<sequence>MSLDTWEHPARWRIHEWAEYGLDQGLDATLAEIDAQSWSDGRTGCIDESMASFNSDEAWIARVLAAEGHTVIALPRSLREGVKSADASVSGLLTEFKTYSGISSKCLSNKVVCGLRQADRVVVRVTAGLGDPTEVRQVFDSRVRASGRGRMRGLKFIGDDFHFEWGSWNRHVCDPSSDTVAREPGAQSICCVGRNDSAAAVKSFSPAST</sequence>
<dbReference type="Proteomes" id="UP001206895">
    <property type="component" value="Unassembled WGS sequence"/>
</dbReference>
<reference evidence="1 2" key="1">
    <citation type="submission" date="2022-06" db="EMBL/GenBank/DDBJ databases">
        <title>Genomic Encyclopedia of Archaeal and Bacterial Type Strains, Phase II (KMG-II): from individual species to whole genera.</title>
        <authorList>
            <person name="Goeker M."/>
        </authorList>
    </citation>
    <scope>NUCLEOTIDE SEQUENCE [LARGE SCALE GENOMIC DNA]</scope>
    <source>
        <strain evidence="1 2">DSM 44693</strain>
    </source>
</reference>
<organism evidence="1 2">
    <name type="scientific">Williamsia maris</name>
    <dbReference type="NCBI Taxonomy" id="72806"/>
    <lineage>
        <taxon>Bacteria</taxon>
        <taxon>Bacillati</taxon>
        <taxon>Actinomycetota</taxon>
        <taxon>Actinomycetes</taxon>
        <taxon>Mycobacteriales</taxon>
        <taxon>Nocardiaceae</taxon>
        <taxon>Williamsia</taxon>
    </lineage>
</organism>
<keyword evidence="2" id="KW-1185">Reference proteome</keyword>
<dbReference type="Gene3D" id="3.40.1350.120">
    <property type="match status" value="1"/>
</dbReference>
<evidence type="ECO:0000313" key="1">
    <source>
        <dbReference type="EMBL" id="MCP2176573.1"/>
    </source>
</evidence>
<dbReference type="EMBL" id="JAMTCJ010000002">
    <property type="protein sequence ID" value="MCP2176573.1"/>
    <property type="molecule type" value="Genomic_DNA"/>
</dbReference>
<comment type="caution">
    <text evidence="1">The sequence shown here is derived from an EMBL/GenBank/DDBJ whole genome shotgun (WGS) entry which is preliminary data.</text>
</comment>
<evidence type="ECO:0008006" key="3">
    <source>
        <dbReference type="Google" id="ProtNLM"/>
    </source>
</evidence>
<name>A0ABT1HE99_9NOCA</name>
<dbReference type="RefSeq" id="WP_253661550.1">
    <property type="nucleotide sequence ID" value="NZ_BAAAJQ010000001.1"/>
</dbReference>
<proteinExistence type="predicted"/>
<gene>
    <name evidence="1" type="ORF">LX13_002392</name>
</gene>
<evidence type="ECO:0000313" key="2">
    <source>
        <dbReference type="Proteomes" id="UP001206895"/>
    </source>
</evidence>